<dbReference type="PRINTS" id="PR00690">
    <property type="entry name" value="ADHESNFAMILY"/>
</dbReference>
<organism evidence="6 7">
    <name type="scientific">Acholeplasma brassicae</name>
    <dbReference type="NCBI Taxonomy" id="61635"/>
    <lineage>
        <taxon>Bacteria</taxon>
        <taxon>Bacillati</taxon>
        <taxon>Mycoplasmatota</taxon>
        <taxon>Mollicutes</taxon>
        <taxon>Acholeplasmatales</taxon>
        <taxon>Acholeplasmataceae</taxon>
        <taxon>Acholeplasma</taxon>
    </lineage>
</organism>
<keyword evidence="2 5" id="KW-0813">Transport</keyword>
<dbReference type="GO" id="GO:0007155">
    <property type="term" value="P:cell adhesion"/>
    <property type="evidence" value="ECO:0007669"/>
    <property type="project" value="InterPro"/>
</dbReference>
<dbReference type="GO" id="GO:0030001">
    <property type="term" value="P:metal ion transport"/>
    <property type="evidence" value="ECO:0007669"/>
    <property type="project" value="InterPro"/>
</dbReference>
<dbReference type="Pfam" id="PF01297">
    <property type="entry name" value="ZnuA"/>
    <property type="match status" value="1"/>
</dbReference>
<keyword evidence="7" id="KW-1185">Reference proteome</keyword>
<dbReference type="AlphaFoldDB" id="U4KPF5"/>
<name>U4KPF5_9MOLU</name>
<dbReference type="InterPro" id="IPR006128">
    <property type="entry name" value="Lipoprotein_PsaA-like"/>
</dbReference>
<reference evidence="6" key="1">
    <citation type="journal article" date="2013" name="J. Mol. Microbiol. Biotechnol.">
        <title>Analysis of the Complete Genomes of Acholeplasma brassicae , A. palmae and A. laidlawii and Their Comparison to the Obligate Parasites from ' Candidatus Phytoplasma'.</title>
        <authorList>
            <person name="Kube M."/>
            <person name="Siewert C."/>
            <person name="Migdoll A.M."/>
            <person name="Duduk B."/>
            <person name="Holz S."/>
            <person name="Rabus R."/>
            <person name="Seemuller E."/>
            <person name="Mitrovic J."/>
            <person name="Muller I."/>
            <person name="Buttner C."/>
            <person name="Reinhardt R."/>
        </authorList>
    </citation>
    <scope>NUCLEOTIDE SEQUENCE [LARGE SCALE GENOMIC DNA]</scope>
    <source>
        <strain evidence="6">O502</strain>
    </source>
</reference>
<dbReference type="Proteomes" id="UP000032737">
    <property type="component" value="Chromosome"/>
</dbReference>
<evidence type="ECO:0000256" key="5">
    <source>
        <dbReference type="RuleBase" id="RU003512"/>
    </source>
</evidence>
<accession>U4KPF5</accession>
<keyword evidence="4" id="KW-0732">Signal</keyword>
<protein>
    <submittedName>
        <fullName evidence="6">ABC-type metal ion transport system, periplasmic componen</fullName>
    </submittedName>
</protein>
<gene>
    <name evidence="6" type="primary">znuA</name>
    <name evidence="6" type="ORF">BN85312000</name>
</gene>
<dbReference type="OrthoDB" id="9810636at2"/>
<dbReference type="InterPro" id="IPR050492">
    <property type="entry name" value="Bact_metal-bind_prot9"/>
</dbReference>
<dbReference type="PANTHER" id="PTHR42953:SF1">
    <property type="entry name" value="METAL-BINDING PROTEIN HI_0362-RELATED"/>
    <property type="match status" value="1"/>
</dbReference>
<comment type="similarity">
    <text evidence="5">Belongs to the bacterial solute-binding protein 9 family.</text>
</comment>
<dbReference type="PRINTS" id="PR00691">
    <property type="entry name" value="ADHESINB"/>
</dbReference>
<evidence type="ECO:0000256" key="2">
    <source>
        <dbReference type="ARBA" id="ARBA00022448"/>
    </source>
</evidence>
<evidence type="ECO:0000256" key="4">
    <source>
        <dbReference type="ARBA" id="ARBA00022729"/>
    </source>
</evidence>
<dbReference type="STRING" id="61635.BN85312000"/>
<dbReference type="HOGENOM" id="CLU_016838_1_1_14"/>
<dbReference type="EMBL" id="FO681348">
    <property type="protein sequence ID" value="CCV66221.1"/>
    <property type="molecule type" value="Genomic_DNA"/>
</dbReference>
<dbReference type="PROSITE" id="PS51257">
    <property type="entry name" value="PROKAR_LIPOPROTEIN"/>
    <property type="match status" value="1"/>
</dbReference>
<sequence>MKRYLILINLILTIVALQGCVKGYEYQEGKINVVATTTMLGDLAKQIGGEDVSVTTLMGVGVDPHLYTPKPSDTSALKKADFVLFNGEHLEGKMTTILESIIQDKHGLDAAKSIEERGISLLTDAFDNVDPHIWFDVSNWMIVAENLANEFMRIDQENKPNYEKNLDTYLTKLASLDQYIKQQVSLINEESRVLITAHDAFGYFGKAYGFEIHGVQGISTESEATIEDINAMVNLIISRNIKAIFVELSVSSKTVEALINQAKSRGYELSIGGTLYSDSLGDGVYQSYIEAFKRNVDLIVEGLKDK</sequence>
<dbReference type="RefSeq" id="WP_030005081.1">
    <property type="nucleotide sequence ID" value="NC_022549.1"/>
</dbReference>
<dbReference type="InterPro" id="IPR006129">
    <property type="entry name" value="AdhesinB"/>
</dbReference>
<dbReference type="SUPFAM" id="SSF53807">
    <property type="entry name" value="Helical backbone' metal receptor"/>
    <property type="match status" value="1"/>
</dbReference>
<evidence type="ECO:0000256" key="1">
    <source>
        <dbReference type="ARBA" id="ARBA00004196"/>
    </source>
</evidence>
<keyword evidence="3" id="KW-0479">Metal-binding</keyword>
<dbReference type="GO" id="GO:0030313">
    <property type="term" value="C:cell envelope"/>
    <property type="evidence" value="ECO:0007669"/>
    <property type="project" value="UniProtKB-SubCell"/>
</dbReference>
<dbReference type="InterPro" id="IPR006127">
    <property type="entry name" value="ZnuA-like"/>
</dbReference>
<dbReference type="GO" id="GO:0046872">
    <property type="term" value="F:metal ion binding"/>
    <property type="evidence" value="ECO:0007669"/>
    <property type="project" value="UniProtKB-KW"/>
</dbReference>
<dbReference type="KEGG" id="abra:BN85312000"/>
<evidence type="ECO:0000256" key="3">
    <source>
        <dbReference type="ARBA" id="ARBA00022723"/>
    </source>
</evidence>
<dbReference type="Gene3D" id="3.40.50.1980">
    <property type="entry name" value="Nitrogenase molybdenum iron protein domain"/>
    <property type="match status" value="2"/>
</dbReference>
<dbReference type="PANTHER" id="PTHR42953">
    <property type="entry name" value="HIGH-AFFINITY ZINC UPTAKE SYSTEM PROTEIN ZNUA-RELATED"/>
    <property type="match status" value="1"/>
</dbReference>
<proteinExistence type="inferred from homology"/>
<evidence type="ECO:0000313" key="6">
    <source>
        <dbReference type="EMBL" id="CCV66221.1"/>
    </source>
</evidence>
<comment type="subcellular location">
    <subcellularLocation>
        <location evidence="1">Cell envelope</location>
    </subcellularLocation>
</comment>
<evidence type="ECO:0000313" key="7">
    <source>
        <dbReference type="Proteomes" id="UP000032737"/>
    </source>
</evidence>